<sequence length="503" mass="56343">MPPPNNFSQLAKVIARSFKGSRLVNSSSPALSRDLIAASAGIQVQDHNPKVQGLYLLHLVLHLDRHIKRTRLSSLDFEIVARYAKMKDKALAWCLKEISATMGMEAQLDVPAISPIGENLDDLKRLARVIIDAMEANISLSEGAGIFLEGLCLLAGQNPALEPAQNPQTREKRKRIDGIVPRGTGPKSGDTTNESRGGVSATRDVGDVIYVQSKARTKSSKIITRSQARRRPSASVGAERPDLAETIDEDICPNGLKRPKIEEISEDDEPVAEETPDVDYEFDAEEATDGEYEAKEATDGEYEAKEELDDDEFDNEEATDDDAFKRRGPKTAARTLEKISNEYRFCFICEAFVSRNKNRSRRFMSLQLHFATKHPKDPRSALLAKNKCLLCEAKFMTPRSLSVHSTAQSQCIQNPDKADWEKYSLEEDEFTPSTFVCNIGSCRIRLEMARMNNSYREWIGKVDCHLARMHLKQTVLSCKACPGFYATSIEEMIEHREEHDTLG</sequence>
<accession>A0AAV9VRG9</accession>
<dbReference type="AlphaFoldDB" id="A0AAV9VRG9"/>
<dbReference type="EMBL" id="JAVHJL010000012">
    <property type="protein sequence ID" value="KAK6495758.1"/>
    <property type="molecule type" value="Genomic_DNA"/>
</dbReference>
<feature type="compositionally biased region" description="Basic and acidic residues" evidence="1">
    <location>
        <begin position="292"/>
        <end position="305"/>
    </location>
</feature>
<gene>
    <name evidence="2" type="ORF">TWF481_002805</name>
</gene>
<evidence type="ECO:0000313" key="3">
    <source>
        <dbReference type="Proteomes" id="UP001370758"/>
    </source>
</evidence>
<protein>
    <recommendedName>
        <fullName evidence="4">C2H2-type domain-containing protein</fullName>
    </recommendedName>
</protein>
<keyword evidence="3" id="KW-1185">Reference proteome</keyword>
<name>A0AAV9VRG9_9PEZI</name>
<evidence type="ECO:0008006" key="4">
    <source>
        <dbReference type="Google" id="ProtNLM"/>
    </source>
</evidence>
<evidence type="ECO:0000313" key="2">
    <source>
        <dbReference type="EMBL" id="KAK6495758.1"/>
    </source>
</evidence>
<feature type="region of interest" description="Disordered" evidence="1">
    <location>
        <begin position="285"/>
        <end position="323"/>
    </location>
</feature>
<reference evidence="2 3" key="1">
    <citation type="submission" date="2023-08" db="EMBL/GenBank/DDBJ databases">
        <authorList>
            <person name="Palmer J.M."/>
        </authorList>
    </citation>
    <scope>NUCLEOTIDE SEQUENCE [LARGE SCALE GENOMIC DNA]</scope>
    <source>
        <strain evidence="2 3">TWF481</strain>
    </source>
</reference>
<organism evidence="2 3">
    <name type="scientific">Arthrobotrys musiformis</name>
    <dbReference type="NCBI Taxonomy" id="47236"/>
    <lineage>
        <taxon>Eukaryota</taxon>
        <taxon>Fungi</taxon>
        <taxon>Dikarya</taxon>
        <taxon>Ascomycota</taxon>
        <taxon>Pezizomycotina</taxon>
        <taxon>Orbiliomycetes</taxon>
        <taxon>Orbiliales</taxon>
        <taxon>Orbiliaceae</taxon>
        <taxon>Arthrobotrys</taxon>
    </lineage>
</organism>
<proteinExistence type="predicted"/>
<comment type="caution">
    <text evidence="2">The sequence shown here is derived from an EMBL/GenBank/DDBJ whole genome shotgun (WGS) entry which is preliminary data.</text>
</comment>
<feature type="compositionally biased region" description="Acidic residues" evidence="1">
    <location>
        <begin position="306"/>
        <end position="321"/>
    </location>
</feature>
<dbReference type="Proteomes" id="UP001370758">
    <property type="component" value="Unassembled WGS sequence"/>
</dbReference>
<feature type="region of interest" description="Disordered" evidence="1">
    <location>
        <begin position="162"/>
        <end position="201"/>
    </location>
</feature>
<evidence type="ECO:0000256" key="1">
    <source>
        <dbReference type="SAM" id="MobiDB-lite"/>
    </source>
</evidence>